<comment type="caution">
    <text evidence="1">The sequence shown here is derived from an EMBL/GenBank/DDBJ whole genome shotgun (WGS) entry which is preliminary data.</text>
</comment>
<keyword evidence="2" id="KW-1185">Reference proteome</keyword>
<dbReference type="Proteomes" id="UP001165366">
    <property type="component" value="Unassembled WGS sequence"/>
</dbReference>
<dbReference type="EMBL" id="JAKLWS010000006">
    <property type="protein sequence ID" value="MCG2588216.1"/>
    <property type="molecule type" value="Genomic_DNA"/>
</dbReference>
<sequence length="127" mass="13762">MYLIMCCSPISVVPAAGLQPNGQAHIDRPSGHGDGRRDLPYQLLPLQFSSDGPETDVLGHLADTQQRYPLTVDPAAAQQDLHLVAASIMLCDHVEASGPAVHSVMLAIIEKLDHIEIDLYEVIVRSD</sequence>
<name>A0ABS9KBK1_9BACT</name>
<organism evidence="1 2">
    <name type="scientific">Rhodohalobacter sulfatireducens</name>
    <dbReference type="NCBI Taxonomy" id="2911366"/>
    <lineage>
        <taxon>Bacteria</taxon>
        <taxon>Pseudomonadati</taxon>
        <taxon>Balneolota</taxon>
        <taxon>Balneolia</taxon>
        <taxon>Balneolales</taxon>
        <taxon>Balneolaceae</taxon>
        <taxon>Rhodohalobacter</taxon>
    </lineage>
</organism>
<reference evidence="1" key="1">
    <citation type="submission" date="2022-01" db="EMBL/GenBank/DDBJ databases">
        <authorList>
            <person name="Wang Y."/>
        </authorList>
    </citation>
    <scope>NUCLEOTIDE SEQUENCE</scope>
    <source>
        <strain evidence="1">WB101</strain>
    </source>
</reference>
<evidence type="ECO:0000313" key="1">
    <source>
        <dbReference type="EMBL" id="MCG2588216.1"/>
    </source>
</evidence>
<evidence type="ECO:0000313" key="2">
    <source>
        <dbReference type="Proteomes" id="UP001165366"/>
    </source>
</evidence>
<gene>
    <name evidence="1" type="ORF">L6773_06535</name>
</gene>
<accession>A0ABS9KBK1</accession>
<protein>
    <submittedName>
        <fullName evidence="1">Uncharacterized protein</fullName>
    </submittedName>
</protein>
<reference evidence="1" key="2">
    <citation type="submission" date="2024-05" db="EMBL/GenBank/DDBJ databases">
        <title>Rhodohalobacter halophilus gen. nov., sp. nov., a moderately halophilic member of the family Balneolaceae.</title>
        <authorList>
            <person name="Xia J."/>
        </authorList>
    </citation>
    <scope>NUCLEOTIDE SEQUENCE</scope>
    <source>
        <strain evidence="1">WB101</strain>
    </source>
</reference>
<proteinExistence type="predicted"/>